<evidence type="ECO:0000256" key="9">
    <source>
        <dbReference type="ARBA" id="ARBA00025948"/>
    </source>
</evidence>
<dbReference type="PROSITE" id="PS01280">
    <property type="entry name" value="GIDA_1"/>
    <property type="match status" value="1"/>
</dbReference>
<comment type="similarity">
    <text evidence="3 11">Belongs to the MnmG family.</text>
</comment>
<evidence type="ECO:0000256" key="3">
    <source>
        <dbReference type="ARBA" id="ARBA00007653"/>
    </source>
</evidence>
<evidence type="ECO:0000256" key="11">
    <source>
        <dbReference type="HAMAP-Rule" id="MF_00129"/>
    </source>
</evidence>
<dbReference type="AlphaFoldDB" id="A0A9D7SH60"/>
<keyword evidence="11" id="KW-0963">Cytoplasm</keyword>
<feature type="binding site" evidence="11">
    <location>
        <begin position="10"/>
        <end position="15"/>
    </location>
    <ligand>
        <name>FAD</name>
        <dbReference type="ChEBI" id="CHEBI:57692"/>
    </ligand>
</feature>
<evidence type="ECO:0000256" key="6">
    <source>
        <dbReference type="ARBA" id="ARBA00022694"/>
    </source>
</evidence>
<evidence type="ECO:0000256" key="1">
    <source>
        <dbReference type="ARBA" id="ARBA00001974"/>
    </source>
</evidence>
<comment type="caution">
    <text evidence="11">Lacks conserved residue(s) required for the propagation of feature annotation.</text>
</comment>
<keyword evidence="5 11" id="KW-0285">Flavoprotein</keyword>
<comment type="cofactor">
    <cofactor evidence="1 11">
        <name>FAD</name>
        <dbReference type="ChEBI" id="CHEBI:57692"/>
    </cofactor>
</comment>
<accession>A0A9D7SH60</accession>
<evidence type="ECO:0000256" key="4">
    <source>
        <dbReference type="ARBA" id="ARBA00020461"/>
    </source>
</evidence>
<gene>
    <name evidence="11 13" type="primary">mnmG</name>
    <name evidence="11" type="synonym">gidA</name>
    <name evidence="13" type="ORF">IPP58_14055</name>
</gene>
<dbReference type="InterPro" id="IPR036188">
    <property type="entry name" value="FAD/NAD-bd_sf"/>
</dbReference>
<organism evidence="13 14">
    <name type="scientific">Candidatus Geothrix skivensis</name>
    <dbReference type="NCBI Taxonomy" id="2954439"/>
    <lineage>
        <taxon>Bacteria</taxon>
        <taxon>Pseudomonadati</taxon>
        <taxon>Acidobacteriota</taxon>
        <taxon>Holophagae</taxon>
        <taxon>Holophagales</taxon>
        <taxon>Holophagaceae</taxon>
        <taxon>Geothrix</taxon>
    </lineage>
</organism>
<dbReference type="FunFam" id="1.10.150.570:FF:000001">
    <property type="entry name" value="tRNA uridine 5-carboxymethylaminomethyl modification enzyme MnmG"/>
    <property type="match status" value="1"/>
</dbReference>
<dbReference type="PRINTS" id="PR00411">
    <property type="entry name" value="PNDRDTASEI"/>
</dbReference>
<dbReference type="GO" id="GO:0030488">
    <property type="term" value="P:tRNA methylation"/>
    <property type="evidence" value="ECO:0007669"/>
    <property type="project" value="TreeGrafter"/>
</dbReference>
<protein>
    <recommendedName>
        <fullName evidence="4 11">tRNA uridine 5-carboxymethylaminomethyl modification enzyme MnmG</fullName>
    </recommendedName>
    <alternativeName>
        <fullName evidence="10 11">Glucose-inhibited division protein A</fullName>
    </alternativeName>
</protein>
<dbReference type="FunFam" id="3.50.50.60:FF:000002">
    <property type="entry name" value="tRNA uridine 5-carboxymethylaminomethyl modification enzyme MnmG"/>
    <property type="match status" value="1"/>
</dbReference>
<dbReference type="SUPFAM" id="SSF51905">
    <property type="entry name" value="FAD/NAD(P)-binding domain"/>
    <property type="match status" value="1"/>
</dbReference>
<proteinExistence type="inferred from homology"/>
<evidence type="ECO:0000256" key="8">
    <source>
        <dbReference type="ARBA" id="ARBA00023027"/>
    </source>
</evidence>
<dbReference type="EMBL" id="JADKIO010000010">
    <property type="protein sequence ID" value="MBK9797589.1"/>
    <property type="molecule type" value="Genomic_DNA"/>
</dbReference>
<feature type="binding site" evidence="11">
    <location>
        <begin position="271"/>
        <end position="285"/>
    </location>
    <ligand>
        <name>NAD(+)</name>
        <dbReference type="ChEBI" id="CHEBI:57540"/>
    </ligand>
</feature>
<dbReference type="InterPro" id="IPR040131">
    <property type="entry name" value="MnmG_N"/>
</dbReference>
<evidence type="ECO:0000313" key="13">
    <source>
        <dbReference type="EMBL" id="MBK9797589.1"/>
    </source>
</evidence>
<dbReference type="HAMAP" id="MF_00129">
    <property type="entry name" value="MnmG_GidA"/>
    <property type="match status" value="1"/>
</dbReference>
<comment type="subcellular location">
    <subcellularLocation>
        <location evidence="11">Cytoplasm</location>
    </subcellularLocation>
</comment>
<comment type="function">
    <text evidence="2 11">NAD-binding protein involved in the addition of a carboxymethylaminomethyl (cmnm) group at the wobble position (U34) of certain tRNAs, forming tRNA-cmnm(5)s(2)U34.</text>
</comment>
<dbReference type="Pfam" id="PF13932">
    <property type="entry name" value="SAM_GIDA_C"/>
    <property type="match status" value="1"/>
</dbReference>
<feature type="domain" description="tRNA uridine 5-carboxymethylaminomethyl modification enzyme C-terminal subdomain" evidence="12">
    <location>
        <begin position="550"/>
        <end position="621"/>
    </location>
</feature>
<dbReference type="Gene3D" id="3.50.50.60">
    <property type="entry name" value="FAD/NAD(P)-binding domain"/>
    <property type="match status" value="2"/>
</dbReference>
<comment type="subunit">
    <text evidence="9 11">Homodimer. Heterotetramer of two MnmE and two MnmG subunits.</text>
</comment>
<dbReference type="PROSITE" id="PS01281">
    <property type="entry name" value="GIDA_2"/>
    <property type="match status" value="1"/>
</dbReference>
<dbReference type="InterPro" id="IPR026904">
    <property type="entry name" value="MnmG_C"/>
</dbReference>
<dbReference type="Gene3D" id="1.10.150.570">
    <property type="entry name" value="GidA associated domain, C-terminal subdomain"/>
    <property type="match status" value="1"/>
</dbReference>
<reference evidence="13" key="1">
    <citation type="submission" date="2020-10" db="EMBL/GenBank/DDBJ databases">
        <title>Connecting structure to function with the recovery of over 1000 high-quality activated sludge metagenome-assembled genomes encoding full-length rRNA genes using long-read sequencing.</title>
        <authorList>
            <person name="Singleton C.M."/>
            <person name="Petriglieri F."/>
            <person name="Kristensen J.M."/>
            <person name="Kirkegaard R.H."/>
            <person name="Michaelsen T.Y."/>
            <person name="Andersen M.H."/>
            <person name="Karst S.M."/>
            <person name="Dueholm M.S."/>
            <person name="Nielsen P.H."/>
            <person name="Albertsen M."/>
        </authorList>
    </citation>
    <scope>NUCLEOTIDE SEQUENCE</scope>
    <source>
        <strain evidence="13">Skiv_18-Q3-R9-52_MAXAC.067</strain>
    </source>
</reference>
<dbReference type="GO" id="GO:0002098">
    <property type="term" value="P:tRNA wobble uridine modification"/>
    <property type="evidence" value="ECO:0007669"/>
    <property type="project" value="InterPro"/>
</dbReference>
<name>A0A9D7SH60_9BACT</name>
<dbReference type="PANTHER" id="PTHR11806:SF0">
    <property type="entry name" value="PROTEIN MTO1 HOMOLOG, MITOCHONDRIAL"/>
    <property type="match status" value="1"/>
</dbReference>
<keyword evidence="8 11" id="KW-0520">NAD</keyword>
<keyword evidence="7 11" id="KW-0274">FAD</keyword>
<dbReference type="GO" id="GO:0050660">
    <property type="term" value="F:flavin adenine dinucleotide binding"/>
    <property type="evidence" value="ECO:0007669"/>
    <property type="project" value="UniProtKB-UniRule"/>
</dbReference>
<dbReference type="InterPro" id="IPR020595">
    <property type="entry name" value="MnmG-rel_CS"/>
</dbReference>
<dbReference type="PANTHER" id="PTHR11806">
    <property type="entry name" value="GLUCOSE INHIBITED DIVISION PROTEIN A"/>
    <property type="match status" value="1"/>
</dbReference>
<comment type="caution">
    <text evidence="13">The sequence shown here is derived from an EMBL/GenBank/DDBJ whole genome shotgun (WGS) entry which is preliminary data.</text>
</comment>
<dbReference type="Pfam" id="PF01134">
    <property type="entry name" value="GIDA"/>
    <property type="match status" value="1"/>
</dbReference>
<evidence type="ECO:0000256" key="2">
    <source>
        <dbReference type="ARBA" id="ARBA00003717"/>
    </source>
</evidence>
<evidence type="ECO:0000256" key="7">
    <source>
        <dbReference type="ARBA" id="ARBA00022827"/>
    </source>
</evidence>
<dbReference type="InterPro" id="IPR002218">
    <property type="entry name" value="MnmG-rel"/>
</dbReference>
<dbReference type="SMART" id="SM01228">
    <property type="entry name" value="GIDA_assoc_3"/>
    <property type="match status" value="1"/>
</dbReference>
<dbReference type="GO" id="GO:0005829">
    <property type="term" value="C:cytosol"/>
    <property type="evidence" value="ECO:0007669"/>
    <property type="project" value="TreeGrafter"/>
</dbReference>
<dbReference type="InterPro" id="IPR044920">
    <property type="entry name" value="MnmG_C_subdom_sf"/>
</dbReference>
<evidence type="ECO:0000313" key="14">
    <source>
        <dbReference type="Proteomes" id="UP000886657"/>
    </source>
</evidence>
<evidence type="ECO:0000256" key="10">
    <source>
        <dbReference type="ARBA" id="ARBA00031800"/>
    </source>
</evidence>
<dbReference type="InterPro" id="IPR047001">
    <property type="entry name" value="MnmG_C_subdom"/>
</dbReference>
<sequence>MAMMHVVVIGGGHAGIEAAHIAARMGMATTLLTMNLDQIGQMSCNPSIGGVGKGHMVRELDALGGAMGRLIDATGIHFRILNESRGVAVRGPRAQADKVKYRMAARRVLEHAEHLKLRQGTAAGLVWRLGTRGLRGVELLDGSLIPCDAVVLTSGTFLNGRILIGDRRLEAGRAGEPASTHLAEQLRSLGLRHRRLKTGTSPRLARGSIDFTRLQIQPGDDPPRPFSFFSPGIPQPQVPCHIVHTTAETERIVRENLPKSSLYGGHIEGIGPRYCPSIEDKFVKFPNKGRHQVFVEPESLETEEIYLAGLSTSMPPEVQVQMVRSLPGFEVAEILRPGYAIEYDSFDPLQLRRDLSVEGLDGVWFAGQVNGTTGYEEAAGQGLLAGINAVRWLRDREPIILARDQAYIGVMVDDLVTKGTDEPYRMLTARAEHRLGLACDLADGRLLEVAREVGALLPEELTRMEAKVVRRHRTKVLCEEAWVTQTSAFGPIATGAGVRLESGLTLSDLFRRQQIGPVEADACLALLEGWDLESPGWHHATERDLLLFDLRYAPYRDREAKLLEGQRGWDHVRIPSDLRVEQLHGISREALEKLVLHRPETLGQASRIPGITPAAVTLLHLFIHRLRSI</sequence>
<dbReference type="Proteomes" id="UP000886657">
    <property type="component" value="Unassembled WGS sequence"/>
</dbReference>
<evidence type="ECO:0000256" key="5">
    <source>
        <dbReference type="ARBA" id="ARBA00022630"/>
    </source>
</evidence>
<dbReference type="NCBIfam" id="TIGR00136">
    <property type="entry name" value="mnmG_gidA"/>
    <property type="match status" value="1"/>
</dbReference>
<evidence type="ECO:0000259" key="12">
    <source>
        <dbReference type="SMART" id="SM01228"/>
    </source>
</evidence>
<dbReference type="InterPro" id="IPR004416">
    <property type="entry name" value="MnmG"/>
</dbReference>
<keyword evidence="6 11" id="KW-0819">tRNA processing</keyword>